<dbReference type="AlphaFoldDB" id="A0A5M8RJB7"/>
<organism evidence="2 3">
    <name type="scientific">Bacillus swezeyi</name>
    <dbReference type="NCBI Taxonomy" id="1925020"/>
    <lineage>
        <taxon>Bacteria</taxon>
        <taxon>Bacillati</taxon>
        <taxon>Bacillota</taxon>
        <taxon>Bacilli</taxon>
        <taxon>Bacillales</taxon>
        <taxon>Bacillaceae</taxon>
        <taxon>Bacillus</taxon>
    </lineage>
</organism>
<sequence>MIGRNDPCPCGSNKKYKKCCLNKVTKPFDEWKQRAHQLTENEILVETFFVVFNRALKNNWRGACHAVSSILYVLLREQGIDAQLRIGYVSSKKVPVPFSHSWITIDEKPYDIGLYRSNPVNPQDSYFTEVSPPIFKGINLDSQTETDIQFDVNSERESKDKNFQNITKQSLGQYMNDWPKHKNGLWNEVIEAATILGLNLKLNDLKDKYHKIKFQREVEKRWLS</sequence>
<feature type="domain" description="Microcin J25-processing protein McjB C-terminal" evidence="1">
    <location>
        <begin position="59"/>
        <end position="110"/>
    </location>
</feature>
<dbReference type="RefSeq" id="WP_150150008.1">
    <property type="nucleotide sequence ID" value="NZ_QSND01000007.1"/>
</dbReference>
<dbReference type="EMBL" id="QSND01000007">
    <property type="protein sequence ID" value="KAA6446956.1"/>
    <property type="molecule type" value="Genomic_DNA"/>
</dbReference>
<gene>
    <name evidence="2" type="ORF">DX927_23190</name>
</gene>
<dbReference type="InterPro" id="IPR038765">
    <property type="entry name" value="Papain-like_cys_pep_sf"/>
</dbReference>
<dbReference type="Gene3D" id="3.10.450.50">
    <property type="match status" value="1"/>
</dbReference>
<evidence type="ECO:0000259" key="1">
    <source>
        <dbReference type="Pfam" id="PF13471"/>
    </source>
</evidence>
<accession>A0A5M8RJB7</accession>
<evidence type="ECO:0000313" key="3">
    <source>
        <dbReference type="Proteomes" id="UP000324326"/>
    </source>
</evidence>
<evidence type="ECO:0000313" key="2">
    <source>
        <dbReference type="EMBL" id="KAA6446956.1"/>
    </source>
</evidence>
<dbReference type="Pfam" id="PF13471">
    <property type="entry name" value="Transglut_core3"/>
    <property type="match status" value="1"/>
</dbReference>
<dbReference type="InterPro" id="IPR032708">
    <property type="entry name" value="McjB_C"/>
</dbReference>
<name>A0A5M8RJB7_9BACI</name>
<comment type="caution">
    <text evidence="2">The sequence shown here is derived from an EMBL/GenBank/DDBJ whole genome shotgun (WGS) entry which is preliminary data.</text>
</comment>
<dbReference type="Pfam" id="PF02810">
    <property type="entry name" value="SEC-C"/>
    <property type="match status" value="1"/>
</dbReference>
<protein>
    <submittedName>
        <fullName evidence="2">Nucleic acid-binding protein</fullName>
    </submittedName>
</protein>
<dbReference type="SUPFAM" id="SSF54001">
    <property type="entry name" value="Cysteine proteinases"/>
    <property type="match status" value="1"/>
</dbReference>
<proteinExistence type="predicted"/>
<dbReference type="Proteomes" id="UP000324326">
    <property type="component" value="Unassembled WGS sequence"/>
</dbReference>
<dbReference type="SUPFAM" id="SSF103642">
    <property type="entry name" value="Sec-C motif"/>
    <property type="match status" value="1"/>
</dbReference>
<dbReference type="InterPro" id="IPR004027">
    <property type="entry name" value="SEC_C_motif"/>
</dbReference>
<reference evidence="2 3" key="1">
    <citation type="submission" date="2018-08" db="EMBL/GenBank/DDBJ databases">
        <title>Bacillus phenotypic plasticity.</title>
        <authorList>
            <person name="Hurtado E."/>
        </authorList>
    </citation>
    <scope>NUCLEOTIDE SEQUENCE [LARGE SCALE GENOMIC DNA]</scope>
    <source>
        <strain evidence="2 3">427</strain>
    </source>
</reference>